<feature type="binding site" evidence="8">
    <location>
        <begin position="158"/>
        <end position="163"/>
    </location>
    <ligand>
        <name>ATP</name>
        <dbReference type="ChEBI" id="CHEBI:30616"/>
    </ligand>
</feature>
<dbReference type="InterPro" id="IPR010655">
    <property type="entry name" value="Clp1_C"/>
</dbReference>
<dbReference type="InterPro" id="IPR032319">
    <property type="entry name" value="CLP1_P"/>
</dbReference>
<comment type="function">
    <text evidence="8">Required for endonucleolytic cleavage during polyadenylation-dependent pre-mRNA 3'-end formation.</text>
</comment>
<dbReference type="Gene3D" id="2.60.120.1030">
    <property type="entry name" value="Clp1, DNA binding domain"/>
    <property type="match status" value="1"/>
</dbReference>
<name>A0A1E4RSK8_9ASCO</name>
<protein>
    <recommendedName>
        <fullName evidence="3">Polynucleotide 5'-hydroxyl-kinase GRC3</fullName>
    </recommendedName>
    <alternativeName>
        <fullName evidence="2">Polynucleotide 5'-hydroxyl-kinase grc3</fullName>
    </alternativeName>
</protein>
<dbReference type="InterPro" id="IPR003593">
    <property type="entry name" value="AAA+_ATPase"/>
</dbReference>
<feature type="binding site" evidence="8">
    <location>
        <position position="30"/>
    </location>
    <ligand>
        <name>ATP</name>
        <dbReference type="ChEBI" id="CHEBI:30616"/>
    </ligand>
</feature>
<evidence type="ECO:0000313" key="10">
    <source>
        <dbReference type="EMBL" id="ODV70237.1"/>
    </source>
</evidence>
<evidence type="ECO:0000256" key="7">
    <source>
        <dbReference type="ARBA" id="ARBA00023242"/>
    </source>
</evidence>
<dbReference type="InterPro" id="IPR032324">
    <property type="entry name" value="Clp1_N"/>
</dbReference>
<dbReference type="Pfam" id="PF16575">
    <property type="entry name" value="CLP1_P"/>
    <property type="match status" value="1"/>
</dbReference>
<evidence type="ECO:0000256" key="3">
    <source>
        <dbReference type="ARBA" id="ARBA00019824"/>
    </source>
</evidence>
<sequence length="498" mass="55611">MSSIPGFNGGDNIEESSSQPIEIEIPYKAEWRFEVPFKTIMKLTVLEGTGEIFGTELPSNVQVQFSGVKYSVYSPLPDGCKISYFSVPNKENYNISSEDGEISEYISEETPMEQYLNLHFALELYRQQATLSNLNNSNIDQQNSKKLGPKVLIVGNQQSGKTTLAKILSSYAYKMDRVPILVNLNPQDGCFALPGSITSTPISDSFDLQSINGWGSTLTSGTTIHNPKQPLVKNYGFTKIQENLELYKYQVSKLGVATLSRLEDDLSIKNSGLIIDTPGLSSKDDFLVIENIVSDFEVDIIVVIGNERLSIDLRKKFKHKLASSHLEILKVHKSGGVVELEDSFIRKTQEDTIKEYFNGDYRIPLSPFKTEIELKNFVFYKPVELLEYMSSLAFLPAGDSFTPETSEASEVKKEDNALTKYYNELTEKTSSNLENSIIAITQVSDNNKSPRDLLNTCVLGYAHISKVDETKGKAKILLPFPGAFPKNILISTNVKYAE</sequence>
<dbReference type="Pfam" id="PF16573">
    <property type="entry name" value="CLP1_N"/>
    <property type="match status" value="1"/>
</dbReference>
<keyword evidence="5 8" id="KW-0547">Nucleotide-binding</keyword>
<keyword evidence="4 8" id="KW-0507">mRNA processing</keyword>
<feature type="binding site" evidence="8">
    <location>
        <position position="69"/>
    </location>
    <ligand>
        <name>ATP</name>
        <dbReference type="ChEBI" id="CHEBI:30616"/>
    </ligand>
</feature>
<dbReference type="RefSeq" id="XP_020079304.1">
    <property type="nucleotide sequence ID" value="XM_020222464.1"/>
</dbReference>
<dbReference type="HAMAP" id="MF_03035">
    <property type="entry name" value="Clp1"/>
    <property type="match status" value="1"/>
</dbReference>
<dbReference type="InterPro" id="IPR038239">
    <property type="entry name" value="Clp1_N_sf"/>
</dbReference>
<evidence type="ECO:0000313" key="11">
    <source>
        <dbReference type="Proteomes" id="UP000095085"/>
    </source>
</evidence>
<feature type="domain" description="AAA+ ATPase" evidence="9">
    <location>
        <begin position="147"/>
        <end position="332"/>
    </location>
</feature>
<keyword evidence="11" id="KW-1185">Reference proteome</keyword>
<dbReference type="InterPro" id="IPR027417">
    <property type="entry name" value="P-loop_NTPase"/>
</dbReference>
<evidence type="ECO:0000259" key="9">
    <source>
        <dbReference type="SMART" id="SM00382"/>
    </source>
</evidence>
<keyword evidence="7 8" id="KW-0539">Nucleus</keyword>
<evidence type="ECO:0000256" key="1">
    <source>
        <dbReference type="ARBA" id="ARBA00004123"/>
    </source>
</evidence>
<dbReference type="GeneID" id="30997013"/>
<comment type="similarity">
    <text evidence="8">Belongs to the Clp1 family. Clp1 subfamily.</text>
</comment>
<evidence type="ECO:0000256" key="6">
    <source>
        <dbReference type="ARBA" id="ARBA00022840"/>
    </source>
</evidence>
<dbReference type="OrthoDB" id="258143at2759"/>
<comment type="subcellular location">
    <subcellularLocation>
        <location evidence="1 8">Nucleus</location>
    </subcellularLocation>
</comment>
<evidence type="ECO:0000256" key="8">
    <source>
        <dbReference type="HAMAP-Rule" id="MF_03035"/>
    </source>
</evidence>
<proteinExistence type="inferred from homology"/>
<organism evidence="10 11">
    <name type="scientific">Hyphopichia burtonii NRRL Y-1933</name>
    <dbReference type="NCBI Taxonomy" id="984485"/>
    <lineage>
        <taxon>Eukaryota</taxon>
        <taxon>Fungi</taxon>
        <taxon>Dikarya</taxon>
        <taxon>Ascomycota</taxon>
        <taxon>Saccharomycotina</taxon>
        <taxon>Pichiomycetes</taxon>
        <taxon>Debaryomycetaceae</taxon>
        <taxon>Hyphopichia</taxon>
    </lineage>
</organism>
<dbReference type="InterPro" id="IPR045116">
    <property type="entry name" value="Clp1/Grc3"/>
</dbReference>
<dbReference type="EMBL" id="KV454538">
    <property type="protein sequence ID" value="ODV70237.1"/>
    <property type="molecule type" value="Genomic_DNA"/>
</dbReference>
<accession>A0A1E4RSK8</accession>
<dbReference type="Gene3D" id="2.40.30.330">
    <property type="entry name" value="Pre-mRNA cleavage complex subunit Clp1, C-terminal domain"/>
    <property type="match status" value="1"/>
</dbReference>
<dbReference type="GO" id="GO:0005849">
    <property type="term" value="C:mRNA cleavage factor complex"/>
    <property type="evidence" value="ECO:0007669"/>
    <property type="project" value="UniProtKB-UniRule"/>
</dbReference>
<dbReference type="AlphaFoldDB" id="A0A1E4RSK8"/>
<dbReference type="PANTHER" id="PTHR12755:SF6">
    <property type="entry name" value="POLYRIBONUCLEOTIDE 5'-HYDROXYL-KINASE CLP1"/>
    <property type="match status" value="1"/>
</dbReference>
<dbReference type="STRING" id="984485.A0A1E4RSK8"/>
<dbReference type="InterPro" id="IPR038238">
    <property type="entry name" value="Clp1_C_sf"/>
</dbReference>
<dbReference type="SUPFAM" id="SSF52540">
    <property type="entry name" value="P-loop containing nucleoside triphosphate hydrolases"/>
    <property type="match status" value="1"/>
</dbReference>
<reference evidence="11" key="1">
    <citation type="submission" date="2016-05" db="EMBL/GenBank/DDBJ databases">
        <title>Comparative genomics of biotechnologically important yeasts.</title>
        <authorList>
            <consortium name="DOE Joint Genome Institute"/>
            <person name="Riley R."/>
            <person name="Haridas S."/>
            <person name="Wolfe K.H."/>
            <person name="Lopes M.R."/>
            <person name="Hittinger C.T."/>
            <person name="Goker M."/>
            <person name="Salamov A."/>
            <person name="Wisecaver J."/>
            <person name="Long T.M."/>
            <person name="Aerts A.L."/>
            <person name="Barry K."/>
            <person name="Choi C."/>
            <person name="Clum A."/>
            <person name="Coughlan A.Y."/>
            <person name="Deshpande S."/>
            <person name="Douglass A.P."/>
            <person name="Hanson S.J."/>
            <person name="Klenk H.-P."/>
            <person name="Labutti K."/>
            <person name="Lapidus A."/>
            <person name="Lindquist E."/>
            <person name="Lipzen A."/>
            <person name="Meier-Kolthoff J.P."/>
            <person name="Ohm R.A."/>
            <person name="Otillar R.P."/>
            <person name="Pangilinan J."/>
            <person name="Peng Y."/>
            <person name="Rokas A."/>
            <person name="Rosa C.A."/>
            <person name="Scheuner C."/>
            <person name="Sibirny A.A."/>
            <person name="Slot J.C."/>
            <person name="Stielow J.B."/>
            <person name="Sun H."/>
            <person name="Kurtzman C.P."/>
            <person name="Blackwell M."/>
            <person name="Grigoriev I.V."/>
            <person name="Jeffries T.W."/>
        </authorList>
    </citation>
    <scope>NUCLEOTIDE SEQUENCE [LARGE SCALE GENOMIC DNA]</scope>
    <source>
        <strain evidence="11">NRRL Y-1933</strain>
    </source>
</reference>
<dbReference type="Gene3D" id="3.40.50.300">
    <property type="entry name" value="P-loop containing nucleotide triphosphate hydrolases"/>
    <property type="match status" value="1"/>
</dbReference>
<dbReference type="SMART" id="SM00382">
    <property type="entry name" value="AAA"/>
    <property type="match status" value="1"/>
</dbReference>
<dbReference type="Proteomes" id="UP000095085">
    <property type="component" value="Unassembled WGS sequence"/>
</dbReference>
<comment type="subunit">
    <text evidence="8">Component of a pre-mRNA cleavage factor complex. Interacts directly with PCF11.</text>
</comment>
<dbReference type="GO" id="GO:0006388">
    <property type="term" value="P:tRNA splicing, via endonucleolytic cleavage and ligation"/>
    <property type="evidence" value="ECO:0007669"/>
    <property type="project" value="TreeGrafter"/>
</dbReference>
<dbReference type="GO" id="GO:0051731">
    <property type="term" value="F:polynucleotide 5'-hydroxyl-kinase activity"/>
    <property type="evidence" value="ECO:0007669"/>
    <property type="project" value="InterPro"/>
</dbReference>
<evidence type="ECO:0000256" key="5">
    <source>
        <dbReference type="ARBA" id="ARBA00022741"/>
    </source>
</evidence>
<gene>
    <name evidence="8" type="primary">CLP1</name>
    <name evidence="10" type="ORF">HYPBUDRAFT_159986</name>
</gene>
<dbReference type="Pfam" id="PF06807">
    <property type="entry name" value="Clp1"/>
    <property type="match status" value="1"/>
</dbReference>
<dbReference type="PANTHER" id="PTHR12755">
    <property type="entry name" value="CLEAVAGE/POLYADENYLATION FACTOR IA SUBUNIT CLP1P"/>
    <property type="match status" value="1"/>
</dbReference>
<dbReference type="InterPro" id="IPR028606">
    <property type="entry name" value="Clp1"/>
</dbReference>
<keyword evidence="6 8" id="KW-0067">ATP-binding</keyword>
<evidence type="ECO:0000256" key="4">
    <source>
        <dbReference type="ARBA" id="ARBA00022664"/>
    </source>
</evidence>
<dbReference type="GO" id="GO:0005524">
    <property type="term" value="F:ATP binding"/>
    <property type="evidence" value="ECO:0007669"/>
    <property type="project" value="UniProtKB-UniRule"/>
</dbReference>
<dbReference type="GO" id="GO:0031124">
    <property type="term" value="P:mRNA 3'-end processing"/>
    <property type="evidence" value="ECO:0007669"/>
    <property type="project" value="UniProtKB-UniRule"/>
</dbReference>
<evidence type="ECO:0000256" key="2">
    <source>
        <dbReference type="ARBA" id="ARBA00018706"/>
    </source>
</evidence>